<accession>A0A511D723</accession>
<name>A0A511D723_9PSEU</name>
<dbReference type="EMBL" id="BJVI01000079">
    <property type="protein sequence ID" value="GEL20605.1"/>
    <property type="molecule type" value="Genomic_DNA"/>
</dbReference>
<evidence type="ECO:0000256" key="1">
    <source>
        <dbReference type="ARBA" id="ARBA00006754"/>
    </source>
</evidence>
<dbReference type="InterPro" id="IPR041522">
    <property type="entry name" value="CdaR_GGDEF"/>
</dbReference>
<evidence type="ECO:0000259" key="2">
    <source>
        <dbReference type="Pfam" id="PF13556"/>
    </source>
</evidence>
<dbReference type="AlphaFoldDB" id="A0A511D723"/>
<keyword evidence="5" id="KW-1185">Reference proteome</keyword>
<proteinExistence type="inferred from homology"/>
<dbReference type="STRING" id="1123024.GCA_000423625_01775"/>
<gene>
    <name evidence="4" type="ORF">PA7_44420</name>
</gene>
<feature type="domain" description="PucR C-terminal helix-turn-helix" evidence="2">
    <location>
        <begin position="273"/>
        <end position="330"/>
    </location>
</feature>
<evidence type="ECO:0000313" key="4">
    <source>
        <dbReference type="EMBL" id="GEL20605.1"/>
    </source>
</evidence>
<dbReference type="RefSeq" id="WP_307724173.1">
    <property type="nucleotide sequence ID" value="NZ_AUII01000006.1"/>
</dbReference>
<reference evidence="4 5" key="1">
    <citation type="submission" date="2019-07" db="EMBL/GenBank/DDBJ databases">
        <title>Whole genome shotgun sequence of Pseudonocardia asaccharolytica NBRC 16224.</title>
        <authorList>
            <person name="Hosoyama A."/>
            <person name="Uohara A."/>
            <person name="Ohji S."/>
            <person name="Ichikawa N."/>
        </authorList>
    </citation>
    <scope>NUCLEOTIDE SEQUENCE [LARGE SCALE GENOMIC DNA]</scope>
    <source>
        <strain evidence="4 5">NBRC 16224</strain>
    </source>
</reference>
<dbReference type="InterPro" id="IPR051448">
    <property type="entry name" value="CdaR-like_regulators"/>
</dbReference>
<sequence>MLREWGVFDRLRAGEEVVCVEEHTELGIRARLAVGIHAGQRTLGTIWVQEGAEPFAERSPGVLLGAARVAAGHLIRRRTRHPPERQLVAGLLDGRIGADVVAPALGLDERVTAIVAGFAVRTDTGDPAVHELGRADLAEMVPVLAATHRRGALTATAGSRIYAVLPGVERAELALVALCTDIAASVGRRTGARVQVGLGSAVPRLAEVPASRAEADRVLEAMPAAADVALIGDLRAEVLLQQTLETLAGDPDLQDPAVARLVGYDAAHRTDLVGSVLAWLDALGDVRAAAAALGVHPNTLRYRVRRAVAVGGLALDDPRSRLMHHLELLIARRSAPSGLTRPRAVAGSP</sequence>
<dbReference type="Gene3D" id="1.10.10.2840">
    <property type="entry name" value="PucR C-terminal helix-turn-helix domain"/>
    <property type="match status" value="1"/>
</dbReference>
<evidence type="ECO:0000313" key="5">
    <source>
        <dbReference type="Proteomes" id="UP000321328"/>
    </source>
</evidence>
<feature type="domain" description="CdaR GGDEF-like" evidence="3">
    <location>
        <begin position="105"/>
        <end position="221"/>
    </location>
</feature>
<evidence type="ECO:0008006" key="6">
    <source>
        <dbReference type="Google" id="ProtNLM"/>
    </source>
</evidence>
<dbReference type="InterPro" id="IPR042070">
    <property type="entry name" value="PucR_C-HTH_sf"/>
</dbReference>
<dbReference type="PANTHER" id="PTHR33744:SF17">
    <property type="entry name" value="CONSERVED PROTEIN"/>
    <property type="match status" value="1"/>
</dbReference>
<comment type="similarity">
    <text evidence="1">Belongs to the CdaR family.</text>
</comment>
<dbReference type="InterPro" id="IPR025736">
    <property type="entry name" value="PucR_C-HTH_dom"/>
</dbReference>
<evidence type="ECO:0000259" key="3">
    <source>
        <dbReference type="Pfam" id="PF17853"/>
    </source>
</evidence>
<protein>
    <recommendedName>
        <fullName evidence="6">PucR C-terminal helix-turn-helix domain-containing protein</fullName>
    </recommendedName>
</protein>
<dbReference type="Pfam" id="PF13556">
    <property type="entry name" value="HTH_30"/>
    <property type="match status" value="1"/>
</dbReference>
<organism evidence="4 5">
    <name type="scientific">Pseudonocardia asaccharolytica DSM 44247 = NBRC 16224</name>
    <dbReference type="NCBI Taxonomy" id="1123024"/>
    <lineage>
        <taxon>Bacteria</taxon>
        <taxon>Bacillati</taxon>
        <taxon>Actinomycetota</taxon>
        <taxon>Actinomycetes</taxon>
        <taxon>Pseudonocardiales</taxon>
        <taxon>Pseudonocardiaceae</taxon>
        <taxon>Pseudonocardia</taxon>
    </lineage>
</organism>
<dbReference type="Proteomes" id="UP000321328">
    <property type="component" value="Unassembled WGS sequence"/>
</dbReference>
<comment type="caution">
    <text evidence="4">The sequence shown here is derived from an EMBL/GenBank/DDBJ whole genome shotgun (WGS) entry which is preliminary data.</text>
</comment>
<dbReference type="PANTHER" id="PTHR33744">
    <property type="entry name" value="CARBOHYDRATE DIACID REGULATOR"/>
    <property type="match status" value="1"/>
</dbReference>
<dbReference type="Pfam" id="PF17853">
    <property type="entry name" value="GGDEF_2"/>
    <property type="match status" value="1"/>
</dbReference>